<dbReference type="Proteomes" id="UP000183920">
    <property type="component" value="Unassembled WGS sequence"/>
</dbReference>
<evidence type="ECO:0000313" key="10">
    <source>
        <dbReference type="Proteomes" id="UP000619976"/>
    </source>
</evidence>
<dbReference type="AlphaFoldDB" id="A0A0G4QE24"/>
<dbReference type="Proteomes" id="UP000619976">
    <property type="component" value="Unassembled WGS sequence"/>
</dbReference>
<dbReference type="EMBL" id="CVRY01000006">
    <property type="protein sequence ID" value="CRL64075.1"/>
    <property type="molecule type" value="Genomic_DNA"/>
</dbReference>
<dbReference type="RefSeq" id="WP_006535582.1">
    <property type="nucleotide sequence ID" value="NZ_CAXOKJ010000005.1"/>
</dbReference>
<dbReference type="PRINTS" id="PR01469">
    <property type="entry name" value="CARBMTKINASE"/>
</dbReference>
<gene>
    <name evidence="7" type="primary">arcC1</name>
    <name evidence="8" type="synonym">arcC</name>
    <name evidence="7" type="ORF">BN1804_02799</name>
    <name evidence="8" type="ORF">JFQ69_16130</name>
</gene>
<proteinExistence type="inferred from homology"/>
<dbReference type="NCBIfam" id="TIGR00746">
    <property type="entry name" value="arcC"/>
    <property type="match status" value="1"/>
</dbReference>
<accession>A0A0G4QE24</accession>
<evidence type="ECO:0000256" key="5">
    <source>
        <dbReference type="PIRNR" id="PIRNR000723"/>
    </source>
</evidence>
<reference evidence="8 10" key="3">
    <citation type="submission" date="2020-12" db="EMBL/GenBank/DDBJ databases">
        <title>Enhanced detection system for hospital associated transmission using whole genome sequencing surveillance.</title>
        <authorList>
            <person name="Harrison L.H."/>
            <person name="Van Tyne D."/>
            <person name="Marsh J.W."/>
            <person name="Griffith M.P."/>
            <person name="Snyder D.J."/>
            <person name="Cooper V.S."/>
            <person name="Mustapha M."/>
        </authorList>
    </citation>
    <scope>NUCLEOTIDE SEQUENCE [LARGE SCALE GENOMIC DNA]</scope>
    <source>
        <strain evidence="8 10">PR00195</strain>
    </source>
</reference>
<evidence type="ECO:0000256" key="2">
    <source>
        <dbReference type="ARBA" id="ARBA00022679"/>
    </source>
</evidence>
<dbReference type="PANTHER" id="PTHR30409:SF1">
    <property type="entry name" value="CARBAMATE KINASE-RELATED"/>
    <property type="match status" value="1"/>
</dbReference>
<dbReference type="GO" id="GO:0005829">
    <property type="term" value="C:cytosol"/>
    <property type="evidence" value="ECO:0007669"/>
    <property type="project" value="TreeGrafter"/>
</dbReference>
<dbReference type="SUPFAM" id="SSF53633">
    <property type="entry name" value="Carbamate kinase-like"/>
    <property type="match status" value="1"/>
</dbReference>
<dbReference type="PIRSF" id="PIRSF000723">
    <property type="entry name" value="Carbamate_kin"/>
    <property type="match status" value="1"/>
</dbReference>
<dbReference type="Gene3D" id="3.40.1160.10">
    <property type="entry name" value="Acetylglutamate kinase-like"/>
    <property type="match status" value="1"/>
</dbReference>
<comment type="similarity">
    <text evidence="1 5">Belongs to the carbamate kinase family.</text>
</comment>
<sequence>MPKKVFIALGGNALGNTPLEQKQIVRKTAKPIVDLVEKGYQVIIGHGNGPQVGMINLAMDYASQQNIGTPYMPFAECGAMSQGYIGYHLQQAINDELCTRNLNKNHGCATIVTQVVVDKNDPAFLSPTKPIGAFYTQQQAEAIQKEHGFHFMEDAGRGYRRVIPSPKPLEIVESPIIKQLVEHNIVVITVGGGGIPVIRKGDLLEGIDAVIDKDNSSSKLAVELKADILLILTAVDKVAINFNKPEQINLDKLTLSKAQEYISQGQFAKGSMLPKVEACLNFLKESEKGVQAIITSLENALSALEGKTGTTIISD</sequence>
<evidence type="ECO:0000313" key="8">
    <source>
        <dbReference type="EMBL" id="MBJ2119188.1"/>
    </source>
</evidence>
<protein>
    <recommendedName>
        <fullName evidence="4 5">Carbamate kinase</fullName>
    </recommendedName>
</protein>
<keyword evidence="10" id="KW-1185">Reference proteome</keyword>
<accession>A0A379EHW1</accession>
<evidence type="ECO:0000313" key="7">
    <source>
        <dbReference type="EMBL" id="CRL64075.1"/>
    </source>
</evidence>
<dbReference type="GO" id="GO:0008804">
    <property type="term" value="F:carbamate kinase activity"/>
    <property type="evidence" value="ECO:0007669"/>
    <property type="project" value="UniProtKB-UniRule"/>
</dbReference>
<dbReference type="GeneID" id="76525159"/>
<evidence type="ECO:0000256" key="4">
    <source>
        <dbReference type="NCBIfam" id="TIGR00746"/>
    </source>
</evidence>
<evidence type="ECO:0000256" key="1">
    <source>
        <dbReference type="ARBA" id="ARBA00011066"/>
    </source>
</evidence>
<evidence type="ECO:0000313" key="9">
    <source>
        <dbReference type="Proteomes" id="UP000183920"/>
    </source>
</evidence>
<keyword evidence="3 5" id="KW-0418">Kinase</keyword>
<evidence type="ECO:0000259" key="6">
    <source>
        <dbReference type="Pfam" id="PF00696"/>
    </source>
</evidence>
<keyword evidence="2 5" id="KW-0808">Transferase</keyword>
<reference evidence="7" key="2">
    <citation type="submission" date="2015-06" db="EMBL/GenBank/DDBJ databases">
        <authorList>
            <person name="Urmite Genomes Urmite Genomes"/>
        </authorList>
    </citation>
    <scope>NUCLEOTIDE SEQUENCE [LARGE SCALE GENOMIC DNA]</scope>
    <source>
        <strain evidence="7">CSUR P1867</strain>
    </source>
</reference>
<dbReference type="CDD" id="cd04235">
    <property type="entry name" value="AAK_CK"/>
    <property type="match status" value="1"/>
</dbReference>
<reference evidence="9" key="1">
    <citation type="submission" date="2015-06" db="EMBL/GenBank/DDBJ databases">
        <authorList>
            <person name="Urmite Genomes"/>
        </authorList>
    </citation>
    <scope>NUCLEOTIDE SEQUENCE [LARGE SCALE GENOMIC DNA]</scope>
    <source>
        <strain evidence="9">CSUR P1867</strain>
    </source>
</reference>
<dbReference type="InterPro" id="IPR003964">
    <property type="entry name" value="Carb_kinase"/>
</dbReference>
<feature type="domain" description="Aspartate/glutamate/uridylate kinase" evidence="6">
    <location>
        <begin position="3"/>
        <end position="294"/>
    </location>
</feature>
<dbReference type="EMBL" id="JAEKCB010000009">
    <property type="protein sequence ID" value="MBJ2119188.1"/>
    <property type="molecule type" value="Genomic_DNA"/>
</dbReference>
<dbReference type="FunFam" id="3.40.1160.10:FF:000007">
    <property type="entry name" value="Carbamate kinase"/>
    <property type="match status" value="1"/>
</dbReference>
<dbReference type="NCBIfam" id="NF009007">
    <property type="entry name" value="PRK12352.1"/>
    <property type="match status" value="1"/>
</dbReference>
<evidence type="ECO:0000256" key="3">
    <source>
        <dbReference type="ARBA" id="ARBA00022777"/>
    </source>
</evidence>
<dbReference type="GO" id="GO:0019546">
    <property type="term" value="P:L-arginine deiminase pathway"/>
    <property type="evidence" value="ECO:0007669"/>
    <property type="project" value="TreeGrafter"/>
</dbReference>
<name>A0A0G4QE24_9GAMM</name>
<dbReference type="Pfam" id="PF00696">
    <property type="entry name" value="AA_kinase"/>
    <property type="match status" value="1"/>
</dbReference>
<dbReference type="InterPro" id="IPR001048">
    <property type="entry name" value="Asp/Glu/Uridylate_kinase"/>
</dbReference>
<organism evidence="7 9">
    <name type="scientific">Proteus penneri</name>
    <dbReference type="NCBI Taxonomy" id="102862"/>
    <lineage>
        <taxon>Bacteria</taxon>
        <taxon>Pseudomonadati</taxon>
        <taxon>Pseudomonadota</taxon>
        <taxon>Gammaproteobacteria</taxon>
        <taxon>Enterobacterales</taxon>
        <taxon>Morganellaceae</taxon>
        <taxon>Proteus</taxon>
    </lineage>
</organism>
<dbReference type="PANTHER" id="PTHR30409">
    <property type="entry name" value="CARBAMATE KINASE"/>
    <property type="match status" value="1"/>
</dbReference>
<dbReference type="InterPro" id="IPR036393">
    <property type="entry name" value="AceGlu_kinase-like_sf"/>
</dbReference>